<dbReference type="AlphaFoldDB" id="A0A5B7B6B7"/>
<dbReference type="PANTHER" id="PTHR33167">
    <property type="entry name" value="TRANSCRIPTION FACTOR, PUTATIVE (DUF863)-RELATED"/>
    <property type="match status" value="1"/>
</dbReference>
<gene>
    <name evidence="2" type="ORF">Din_033800</name>
</gene>
<dbReference type="InterPro" id="IPR008581">
    <property type="entry name" value="DUF863_pln"/>
</dbReference>
<organism evidence="2">
    <name type="scientific">Davidia involucrata</name>
    <name type="common">Dove tree</name>
    <dbReference type="NCBI Taxonomy" id="16924"/>
    <lineage>
        <taxon>Eukaryota</taxon>
        <taxon>Viridiplantae</taxon>
        <taxon>Streptophyta</taxon>
        <taxon>Embryophyta</taxon>
        <taxon>Tracheophyta</taxon>
        <taxon>Spermatophyta</taxon>
        <taxon>Magnoliopsida</taxon>
        <taxon>eudicotyledons</taxon>
        <taxon>Gunneridae</taxon>
        <taxon>Pentapetalae</taxon>
        <taxon>asterids</taxon>
        <taxon>Cornales</taxon>
        <taxon>Nyssaceae</taxon>
        <taxon>Davidia</taxon>
    </lineage>
</organism>
<accession>A0A5B7B6B7</accession>
<proteinExistence type="predicted"/>
<name>A0A5B7B6B7_DAVIN</name>
<evidence type="ECO:0000313" key="2">
    <source>
        <dbReference type="EMBL" id="MPA64359.1"/>
    </source>
</evidence>
<evidence type="ECO:0000256" key="1">
    <source>
        <dbReference type="SAM" id="MobiDB-lite"/>
    </source>
</evidence>
<feature type="compositionally biased region" description="Basic and acidic residues" evidence="1">
    <location>
        <begin position="535"/>
        <end position="551"/>
    </location>
</feature>
<feature type="region of interest" description="Disordered" evidence="1">
    <location>
        <begin position="411"/>
        <end position="442"/>
    </location>
</feature>
<feature type="compositionally biased region" description="Polar residues" evidence="1">
    <location>
        <begin position="505"/>
        <end position="533"/>
    </location>
</feature>
<reference evidence="2" key="1">
    <citation type="submission" date="2019-08" db="EMBL/GenBank/DDBJ databases">
        <title>Reference gene set and small RNA set construction with multiple tissues from Davidia involucrata Baill.</title>
        <authorList>
            <person name="Yang H."/>
            <person name="Zhou C."/>
            <person name="Li G."/>
            <person name="Wang J."/>
            <person name="Gao P."/>
            <person name="Wang M."/>
            <person name="Wang R."/>
            <person name="Zhao Y."/>
        </authorList>
    </citation>
    <scope>NUCLEOTIDE SEQUENCE</scope>
    <source>
        <tissue evidence="2">Mixed with DoveR01_LX</tissue>
    </source>
</reference>
<sequence length="718" mass="79923">MLMGGDFDLNSTQRYADSLEEVLKQTMLNQEVIFRKQVHELHRLYRIQKTLMKDFGWKGFNGYNLQKASTQSTLGTFANPIRFEPQSKERTSFTIPVVGSIQSINKDYIEKHKGIYPRLQQGPLDLQLPVDHYINDVGEDLLKKANGCESLEHYFHGDDVSPSEEIKLSLSIGGDTREKKVGKRTWCDKITKFSFQHVIDLEESSEKVSNGNAEPVSALGCAAPITYSGDKHDSQVSVQSDQSFTNGVKTDPSHGLTVSHSFVDGSENCQEQNSLNQGFQECNGEILCNIMFTKVKQSTSYKAVVLDLNEVQLDDSSFYLNDPVAAYPSTASSSGVFNGVIDKSHEGNCPNVTSWRKPDIYLSNETSALLRQDDAGDSVLLVPSSNNNSTNIWARSATFKAISGSEVNPIDLESVPGPPPDLASHNRNSKNEIVPSQLNPNGNHTDVAMAEVNDEKGEGDIVFLHPDRSQNTVEDGLGNKSPASSCKFDCTADDNSSSIKTMQSGNVLGESNLSPVNKFPKSQSSQVAETPSCEQDVRSSDSSELKHQCDEKKEESVEVDILIQNAAESLIHISLESPTGNQDCFTKAESNEIENKEREQPQYSLDSYESIVLNLTESSVDDYCVSSKAFEVNEMDKKDCGIKLKRGRRLKDFQRDILPGLASLARHEICEDINIMEGVIRSREYKKMRSRMAGGEEWFVPVRSRRSRLNYVGRRYYS</sequence>
<dbReference type="Pfam" id="PF05904">
    <property type="entry name" value="DUF863"/>
    <property type="match status" value="1"/>
</dbReference>
<dbReference type="EMBL" id="GHES01033800">
    <property type="protein sequence ID" value="MPA64359.1"/>
    <property type="molecule type" value="Transcribed_RNA"/>
</dbReference>
<feature type="region of interest" description="Disordered" evidence="1">
    <location>
        <begin position="505"/>
        <end position="551"/>
    </location>
</feature>
<dbReference type="PANTHER" id="PTHR33167:SF29">
    <property type="entry name" value="T28K15.14 PROTEIN"/>
    <property type="match status" value="1"/>
</dbReference>
<protein>
    <submittedName>
        <fullName evidence="2">Uncharacterized protein</fullName>
    </submittedName>
</protein>